<feature type="region of interest" description="Disordered" evidence="1">
    <location>
        <begin position="489"/>
        <end position="512"/>
    </location>
</feature>
<keyword evidence="3" id="KW-1185">Reference proteome</keyword>
<gene>
    <name evidence="2" type="ORF">I5U16_07675</name>
</gene>
<accession>A0ABS0LY29</accession>
<evidence type="ECO:0000313" key="2">
    <source>
        <dbReference type="EMBL" id="MBH1920026.1"/>
    </source>
</evidence>
<proteinExistence type="predicted"/>
<dbReference type="EMBL" id="JADUMB010000001">
    <property type="protein sequence ID" value="MBH1920026.1"/>
    <property type="molecule type" value="Genomic_DNA"/>
</dbReference>
<sequence>MKKSLVAVSVIVVLGAAWTGASWYTGKLIEQHMGEVVDNANGQLKAYLPKAGVKLSYENYQRGLFSSKVRYVLRSDGTDTSENAALKTGEEVAFLETIDHGPFPFAQLKKFNLLPSMASVHTELENTPAVKGLFEVTKGKSLFTADSRISYNGDTASAIDIIPLEYQKDKSSLKFSGATLNADVSSDLKNLALDANSDNITVSSPNAFGQTEQITFQGFKLKGNSDESKFGVKLGDQTMTLKQFKLAIDGKDAVTLDGFNLVSKFGEQGSSNIGGQIDYTMDALKVQGNDFGAGKLTLKIDNVDGKALKDFSDSYNRQTMALLQQGENLDPEVYEQQTTEMLQKNLPLLLKGNPSLSIAPLSWKNGKGESTFTLDLALTDPSQAGSPAESPDQMVARVVKKLDLSLTIPEAMATEVTAKTALLQGYNEEDAQKLAQQQVQGLAAMGQMFKLTTQKDGVIASKFHYADNQVDLNGNKMSLQEFIGQFGLLGGGAPAEDDEPAQDAQPVPAPAQ</sequence>
<evidence type="ECO:0000256" key="1">
    <source>
        <dbReference type="SAM" id="MobiDB-lite"/>
    </source>
</evidence>
<organism evidence="2 3">
    <name type="scientific">Serratia surfactantfaciens</name>
    <dbReference type="NCBI Taxonomy" id="2741499"/>
    <lineage>
        <taxon>Bacteria</taxon>
        <taxon>Pseudomonadati</taxon>
        <taxon>Pseudomonadota</taxon>
        <taxon>Gammaproteobacteria</taxon>
        <taxon>Enterobacterales</taxon>
        <taxon>Yersiniaceae</taxon>
        <taxon>Serratia</taxon>
    </lineage>
</organism>
<dbReference type="InterPro" id="IPR010352">
    <property type="entry name" value="DUF945"/>
</dbReference>
<comment type="caution">
    <text evidence="2">The sequence shown here is derived from an EMBL/GenBank/DDBJ whole genome shotgun (WGS) entry which is preliminary data.</text>
</comment>
<dbReference type="RefSeq" id="WP_025159720.1">
    <property type="nucleotide sequence ID" value="NZ_JADUMB010000001.1"/>
</dbReference>
<name>A0ABS0LY29_9GAMM</name>
<protein>
    <submittedName>
        <fullName evidence="2">YdgA family protein</fullName>
    </submittedName>
</protein>
<dbReference type="Proteomes" id="UP000635335">
    <property type="component" value="Unassembled WGS sequence"/>
</dbReference>
<evidence type="ECO:0000313" key="3">
    <source>
        <dbReference type="Proteomes" id="UP000635335"/>
    </source>
</evidence>
<dbReference type="Pfam" id="PF06097">
    <property type="entry name" value="DUF945"/>
    <property type="match status" value="1"/>
</dbReference>
<reference evidence="2 3" key="1">
    <citation type="submission" date="2020-11" db="EMBL/GenBank/DDBJ databases">
        <title>Enhanced detection system for hospital associated transmission using whole genome sequencing surveillance.</title>
        <authorList>
            <person name="Harrison L.H."/>
            <person name="Van Tyne D."/>
            <person name="Marsh J.W."/>
            <person name="Griffith M.P."/>
            <person name="Snyder D.J."/>
            <person name="Cooper V.S."/>
            <person name="Mustapha M."/>
        </authorList>
    </citation>
    <scope>NUCLEOTIDE SEQUENCE [LARGE SCALE GENOMIC DNA]</scope>
    <source>
        <strain evidence="2 3">SER00227</strain>
    </source>
</reference>